<dbReference type="Gene3D" id="1.25.40.10">
    <property type="entry name" value="Tetratricopeptide repeat domain"/>
    <property type="match status" value="1"/>
</dbReference>
<dbReference type="RefSeq" id="WP_020954705.1">
    <property type="nucleotide sequence ID" value="NZ_CP010308.1"/>
</dbReference>
<accession>A0AAQ2WWS3</accession>
<feature type="coiled-coil region" evidence="1">
    <location>
        <begin position="195"/>
        <end position="222"/>
    </location>
</feature>
<dbReference type="InterPro" id="IPR011990">
    <property type="entry name" value="TPR-like_helical_dom_sf"/>
</dbReference>
<evidence type="ECO:0000313" key="2">
    <source>
        <dbReference type="EMBL" id="WAZ91034.1"/>
    </source>
</evidence>
<dbReference type="Proteomes" id="UP001164544">
    <property type="component" value="Chromosome"/>
</dbReference>
<evidence type="ECO:0000313" key="3">
    <source>
        <dbReference type="Proteomes" id="UP001164544"/>
    </source>
</evidence>
<protein>
    <submittedName>
        <fullName evidence="2">Tetratricopeptide repeat protein</fullName>
    </submittedName>
</protein>
<name>A0AAQ2WWS3_9SPIR</name>
<organism evidence="2 3">
    <name type="scientific">Borrelia miyamotoi</name>
    <dbReference type="NCBI Taxonomy" id="47466"/>
    <lineage>
        <taxon>Bacteria</taxon>
        <taxon>Pseudomonadati</taxon>
        <taxon>Spirochaetota</taxon>
        <taxon>Spirochaetia</taxon>
        <taxon>Spirochaetales</taxon>
        <taxon>Borreliaceae</taxon>
        <taxon>Borrelia</taxon>
    </lineage>
</organism>
<sequence length="226" mass="26912">MKKYTIILVWMNTIISIYAINHTEDINQNKIDKLYIKSMLLKDLKEYDQSKILLKQIINKDPKQVDAYLLISELEYLTNNWIKAIEQTKIYLQIIDFKDTKNYLDISWAYFLIGESSNSMDYIIKFIQNNQKLLNTNLFVLIDAILKKGIYHFIQDEDLIFNLIMNAIFQIETYDDIIFTIFLNNLAIIKQIPFYEFNKNKIKDLELQMKALKRIKNSINDTAKII</sequence>
<proteinExistence type="predicted"/>
<dbReference type="SUPFAM" id="SSF48452">
    <property type="entry name" value="TPR-like"/>
    <property type="match status" value="1"/>
</dbReference>
<dbReference type="AlphaFoldDB" id="A0AAQ2WWS3"/>
<keyword evidence="1" id="KW-0175">Coiled coil</keyword>
<gene>
    <name evidence="2" type="ORF">O5398_02725</name>
</gene>
<reference evidence="2" key="1">
    <citation type="submission" date="2022-12" db="EMBL/GenBank/DDBJ databases">
        <title>B. miyamotoi WGS.</title>
        <authorList>
            <person name="Kuleshov K.V."/>
            <person name="Hoornstra D."/>
            <person name="Hovius J.W."/>
            <person name="Platonov A.E."/>
            <person name="Telford S.R. III."/>
        </authorList>
    </citation>
    <scope>NUCLEOTIDE SEQUENCE</scope>
    <source>
        <strain evidence="2">410</strain>
    </source>
</reference>
<dbReference type="EMBL" id="CP114637">
    <property type="protein sequence ID" value="WAZ91034.1"/>
    <property type="molecule type" value="Genomic_DNA"/>
</dbReference>
<evidence type="ECO:0000256" key="1">
    <source>
        <dbReference type="SAM" id="Coils"/>
    </source>
</evidence>
<dbReference type="KEGG" id="bmiy:RJ61_01545"/>